<dbReference type="InterPro" id="IPR004294">
    <property type="entry name" value="Carotenoid_Oase"/>
</dbReference>
<dbReference type="PANTHER" id="PTHR10543">
    <property type="entry name" value="BETA-CAROTENE DIOXYGENASE"/>
    <property type="match status" value="1"/>
</dbReference>
<evidence type="ECO:0000313" key="5">
    <source>
        <dbReference type="EMBL" id="MBO0351618.1"/>
    </source>
</evidence>
<gene>
    <name evidence="5" type="ORF">J0895_21540</name>
</gene>
<evidence type="ECO:0000256" key="2">
    <source>
        <dbReference type="ARBA" id="ARBA00006787"/>
    </source>
</evidence>
<organism evidence="5 6">
    <name type="scientific">Phormidium pseudopriestleyi FRX01</name>
    <dbReference type="NCBI Taxonomy" id="1759528"/>
    <lineage>
        <taxon>Bacteria</taxon>
        <taxon>Bacillati</taxon>
        <taxon>Cyanobacteriota</taxon>
        <taxon>Cyanophyceae</taxon>
        <taxon>Oscillatoriophycideae</taxon>
        <taxon>Oscillatoriales</taxon>
        <taxon>Oscillatoriaceae</taxon>
        <taxon>Phormidium</taxon>
    </lineage>
</organism>
<comment type="caution">
    <text evidence="5">The sequence shown here is derived from an EMBL/GenBank/DDBJ whole genome shotgun (WGS) entry which is preliminary data.</text>
</comment>
<keyword evidence="4" id="KW-0408">Iron</keyword>
<dbReference type="Proteomes" id="UP000664844">
    <property type="component" value="Unassembled WGS sequence"/>
</dbReference>
<dbReference type="PANTHER" id="PTHR10543:SF139">
    <property type="entry name" value="DIOXYGENASE"/>
    <property type="match status" value="1"/>
</dbReference>
<accession>A0ABS3FWV6</accession>
<keyword evidence="3" id="KW-0479">Metal-binding</keyword>
<name>A0ABS3FWV6_9CYAN</name>
<keyword evidence="6" id="KW-1185">Reference proteome</keyword>
<evidence type="ECO:0000256" key="1">
    <source>
        <dbReference type="ARBA" id="ARBA00001954"/>
    </source>
</evidence>
<proteinExistence type="inferred from homology"/>
<dbReference type="RefSeq" id="WP_207090052.1">
    <property type="nucleotide sequence ID" value="NZ_JAFLQW010000569.1"/>
</dbReference>
<protein>
    <submittedName>
        <fullName evidence="5">Carotenoid oxygenase family protein</fullName>
    </submittedName>
</protein>
<sequence>MKSISKPENREKSWAGAIASPAQEFPATPLKTITGTIPPGLRGTLYRNGPARLTRGENRVGHWFDGDGAILGVHLNGRDSHALYRYVQTAGYQAEEAEGRLQFGGYGTLPPGPFWERFGKKMKNAANTSVIALPDKLLALWEGGHPYGLDLETLETFGLDNLDGLEPNWGYSAHPKRDPQTGEIYNFGVSPGKTTQLHVYRSNNRGQIQQQAAFDLEGVPLIHDFVMAGPYLIFFIPPVRMSLLPVLLHLKSFSDSLTWHPELGTQILVIDRSSLELVSRGEAEPWYQWHFGNGSVSRDGEIGLDLVRYEDFQTNQYLKEFATLETVTGAKGTLCRVRLNPTTGKVMATETIINRHCEFPSVDFREVGQEWRYTYLSLHRKGVELGREPVGAIGRFDYQTGQLTEAPIPDNCYPSEPIYAPDGDRPEQGWVLTVVYDANQHQSQVWIFDGDRLDEEPECRLGLPGVIPLGFHGTWNPGKRS</sequence>
<reference evidence="5 6" key="1">
    <citation type="submission" date="2021-03" db="EMBL/GenBank/DDBJ databases">
        <title>Metabolic Capacity of the Antarctic Cyanobacterium Phormidium pseudopriestleyi that Sustains Oxygenic Photosynthesis in the Presence of Hydrogen Sulfide.</title>
        <authorList>
            <person name="Lumian J.E."/>
            <person name="Jungblut A.D."/>
            <person name="Dillon M.L."/>
            <person name="Hawes I."/>
            <person name="Doran P.T."/>
            <person name="Mackey T.J."/>
            <person name="Dick G.J."/>
            <person name="Grettenberger C.L."/>
            <person name="Sumner D.Y."/>
        </authorList>
    </citation>
    <scope>NUCLEOTIDE SEQUENCE [LARGE SCALE GENOMIC DNA]</scope>
    <source>
        <strain evidence="5 6">FRX01</strain>
    </source>
</reference>
<dbReference type="EMBL" id="JAFLQW010000569">
    <property type="protein sequence ID" value="MBO0351618.1"/>
    <property type="molecule type" value="Genomic_DNA"/>
</dbReference>
<comment type="cofactor">
    <cofactor evidence="1">
        <name>Fe(2+)</name>
        <dbReference type="ChEBI" id="CHEBI:29033"/>
    </cofactor>
</comment>
<evidence type="ECO:0000313" key="6">
    <source>
        <dbReference type="Proteomes" id="UP000664844"/>
    </source>
</evidence>
<dbReference type="Pfam" id="PF03055">
    <property type="entry name" value="RPE65"/>
    <property type="match status" value="1"/>
</dbReference>
<evidence type="ECO:0000256" key="3">
    <source>
        <dbReference type="ARBA" id="ARBA00022723"/>
    </source>
</evidence>
<comment type="similarity">
    <text evidence="2">Belongs to the carotenoid oxygenase family.</text>
</comment>
<evidence type="ECO:0000256" key="4">
    <source>
        <dbReference type="ARBA" id="ARBA00023004"/>
    </source>
</evidence>